<proteinExistence type="predicted"/>
<dbReference type="WBParaSite" id="nRc.2.0.1.t44938-RA">
    <property type="protein sequence ID" value="nRc.2.0.1.t44938-RA"/>
    <property type="gene ID" value="nRc.2.0.1.g44938"/>
</dbReference>
<keyword evidence="1" id="KW-1185">Reference proteome</keyword>
<organism evidence="1 2">
    <name type="scientific">Romanomermis culicivorax</name>
    <name type="common">Nematode worm</name>
    <dbReference type="NCBI Taxonomy" id="13658"/>
    <lineage>
        <taxon>Eukaryota</taxon>
        <taxon>Metazoa</taxon>
        <taxon>Ecdysozoa</taxon>
        <taxon>Nematoda</taxon>
        <taxon>Enoplea</taxon>
        <taxon>Dorylaimia</taxon>
        <taxon>Mermithida</taxon>
        <taxon>Mermithoidea</taxon>
        <taxon>Mermithidae</taxon>
        <taxon>Romanomermis</taxon>
    </lineage>
</organism>
<name>A0A915L1J9_ROMCU</name>
<protein>
    <submittedName>
        <fullName evidence="2">Uncharacterized protein</fullName>
    </submittedName>
</protein>
<accession>A0A915L1J9</accession>
<sequence>GSRSTVCTVCPIAYSHARRRFRPLGIRLTRSFYTKNYMECKRAYFRDNLGQEVMDHGEFNECGHFT</sequence>
<dbReference type="AlphaFoldDB" id="A0A915L1J9"/>
<evidence type="ECO:0000313" key="1">
    <source>
        <dbReference type="Proteomes" id="UP000887565"/>
    </source>
</evidence>
<reference evidence="2" key="1">
    <citation type="submission" date="2022-11" db="UniProtKB">
        <authorList>
            <consortium name="WormBaseParasite"/>
        </authorList>
    </citation>
    <scope>IDENTIFICATION</scope>
</reference>
<evidence type="ECO:0000313" key="2">
    <source>
        <dbReference type="WBParaSite" id="nRc.2.0.1.t44938-RA"/>
    </source>
</evidence>
<dbReference type="Proteomes" id="UP000887565">
    <property type="component" value="Unplaced"/>
</dbReference>